<feature type="domain" description="HTH bat-type" evidence="3">
    <location>
        <begin position="157"/>
        <end position="209"/>
    </location>
</feature>
<dbReference type="PANTHER" id="PTHR34236:SF1">
    <property type="entry name" value="DIMETHYL SULFOXIDE REDUCTASE TRANSCRIPTIONAL ACTIVATOR"/>
    <property type="match status" value="1"/>
</dbReference>
<evidence type="ECO:0000256" key="2">
    <source>
        <dbReference type="ARBA" id="ARBA00023163"/>
    </source>
</evidence>
<dbReference type="InterPro" id="IPR007050">
    <property type="entry name" value="HTH_bacterioopsin"/>
</dbReference>
<accession>A0A1I3IXQ0</accession>
<dbReference type="RefSeq" id="WP_005580945.1">
    <property type="nucleotide sequence ID" value="NZ_FORO01000001.1"/>
</dbReference>
<evidence type="ECO:0000259" key="3">
    <source>
        <dbReference type="Pfam" id="PF04967"/>
    </source>
</evidence>
<protein>
    <submittedName>
        <fullName evidence="5">Uncharacterized protein</fullName>
    </submittedName>
</protein>
<dbReference type="AlphaFoldDB" id="A0A1I3IXQ0"/>
<keyword evidence="1" id="KW-0805">Transcription regulation</keyword>
<evidence type="ECO:0000313" key="6">
    <source>
        <dbReference type="Proteomes" id="UP000182829"/>
    </source>
</evidence>
<dbReference type="EMBL" id="FORO01000001">
    <property type="protein sequence ID" value="SFI52739.1"/>
    <property type="molecule type" value="Genomic_DNA"/>
</dbReference>
<dbReference type="GeneID" id="14210059"/>
<dbReference type="Pfam" id="PF24277">
    <property type="entry name" value="DmsR_N"/>
    <property type="match status" value="1"/>
</dbReference>
<reference evidence="5 6" key="1">
    <citation type="submission" date="2016-10" db="EMBL/GenBank/DDBJ databases">
        <authorList>
            <person name="de Groot N.N."/>
        </authorList>
    </citation>
    <scope>NUCLEOTIDE SEQUENCE [LARGE SCALE GENOMIC DNA]</scope>
    <source>
        <strain evidence="5 6">SP2</strain>
    </source>
</reference>
<name>A0A1I3IXQ0_9EURY</name>
<sequence>MPSGDADHDTGSSAATPLRARFWIEPHHEARCSVLDECEGGHDVSQDLHYRDEDCGDEFECRSEVVDRTAGESKYLRADVGERCICPVFQTHDCIASIETVDEDGLSVAITTPSRTELEKIVTALRNTGASVRLERITDSAPSSSDDHVLEIATETLTEKQREAIVTAVESGYYERPRDADLADLADELGVSRSAVSQRLAAVESKLITSLVQDSSCARGSCSGY</sequence>
<dbReference type="InterPro" id="IPR013324">
    <property type="entry name" value="RNA_pol_sigma_r3/r4-like"/>
</dbReference>
<organism evidence="5 6">
    <name type="scientific">Natronobacterium gregoryi</name>
    <dbReference type="NCBI Taxonomy" id="44930"/>
    <lineage>
        <taxon>Archaea</taxon>
        <taxon>Methanobacteriati</taxon>
        <taxon>Methanobacteriota</taxon>
        <taxon>Stenosarchaea group</taxon>
        <taxon>Halobacteria</taxon>
        <taxon>Halobacteriales</taxon>
        <taxon>Natrialbaceae</taxon>
        <taxon>Natronobacterium</taxon>
    </lineage>
</organism>
<proteinExistence type="predicted"/>
<evidence type="ECO:0000256" key="1">
    <source>
        <dbReference type="ARBA" id="ARBA00023015"/>
    </source>
</evidence>
<evidence type="ECO:0000313" key="5">
    <source>
        <dbReference type="EMBL" id="SFI52739.1"/>
    </source>
</evidence>
<feature type="domain" description="DmsR-like N-terminal" evidence="4">
    <location>
        <begin position="57"/>
        <end position="139"/>
    </location>
</feature>
<keyword evidence="2" id="KW-0804">Transcription</keyword>
<dbReference type="Proteomes" id="UP000182829">
    <property type="component" value="Unassembled WGS sequence"/>
</dbReference>
<dbReference type="Pfam" id="PF04967">
    <property type="entry name" value="HTH_10"/>
    <property type="match status" value="1"/>
</dbReference>
<evidence type="ECO:0000259" key="4">
    <source>
        <dbReference type="Pfam" id="PF24277"/>
    </source>
</evidence>
<gene>
    <name evidence="5" type="ORF">SAMN05443661_101159</name>
</gene>
<dbReference type="PANTHER" id="PTHR34236">
    <property type="entry name" value="DIMETHYL SULFOXIDE REDUCTASE TRANSCRIPTIONAL ACTIVATOR"/>
    <property type="match status" value="1"/>
</dbReference>
<dbReference type="SUPFAM" id="SSF88659">
    <property type="entry name" value="Sigma3 and sigma4 domains of RNA polymerase sigma factors"/>
    <property type="match status" value="1"/>
</dbReference>
<dbReference type="InterPro" id="IPR056433">
    <property type="entry name" value="DmsR-like_N"/>
</dbReference>
<dbReference type="OrthoDB" id="51502at2157"/>